<name>A0ABD5VDN8_9EURY</name>
<keyword evidence="1" id="KW-0472">Membrane</keyword>
<evidence type="ECO:0000256" key="1">
    <source>
        <dbReference type="SAM" id="Phobius"/>
    </source>
</evidence>
<sequence>MAALSLPLQLPGAPEVIVIGLILLPLVVLAVIGYVLVRRLLDLPDPSRVAALEREVEDLRERVEEREDER</sequence>
<dbReference type="EMBL" id="JBHSXN010000001">
    <property type="protein sequence ID" value="MFC6951669.1"/>
    <property type="molecule type" value="Genomic_DNA"/>
</dbReference>
<gene>
    <name evidence="2" type="ORF">ACFQGB_02220</name>
</gene>
<organism evidence="2 3">
    <name type="scientific">Halorubellus litoreus</name>
    <dbReference type="NCBI Taxonomy" id="755308"/>
    <lineage>
        <taxon>Archaea</taxon>
        <taxon>Methanobacteriati</taxon>
        <taxon>Methanobacteriota</taxon>
        <taxon>Stenosarchaea group</taxon>
        <taxon>Halobacteria</taxon>
        <taxon>Halobacteriales</taxon>
        <taxon>Halorubellaceae</taxon>
        <taxon>Halorubellus</taxon>
    </lineage>
</organism>
<comment type="caution">
    <text evidence="2">The sequence shown here is derived from an EMBL/GenBank/DDBJ whole genome shotgun (WGS) entry which is preliminary data.</text>
</comment>
<accession>A0ABD5VDN8</accession>
<dbReference type="Proteomes" id="UP001596395">
    <property type="component" value="Unassembled WGS sequence"/>
</dbReference>
<dbReference type="AlphaFoldDB" id="A0ABD5VDN8"/>
<evidence type="ECO:0000313" key="2">
    <source>
        <dbReference type="EMBL" id="MFC6951669.1"/>
    </source>
</evidence>
<keyword evidence="1" id="KW-1133">Transmembrane helix</keyword>
<protein>
    <submittedName>
        <fullName evidence="2">Preprotein translocase subunit TatA</fullName>
    </submittedName>
</protein>
<proteinExistence type="predicted"/>
<reference evidence="2 3" key="1">
    <citation type="journal article" date="2019" name="Int. J. Syst. Evol. Microbiol.">
        <title>The Global Catalogue of Microorganisms (GCM) 10K type strain sequencing project: providing services to taxonomists for standard genome sequencing and annotation.</title>
        <authorList>
            <consortium name="The Broad Institute Genomics Platform"/>
            <consortium name="The Broad Institute Genome Sequencing Center for Infectious Disease"/>
            <person name="Wu L."/>
            <person name="Ma J."/>
        </authorList>
    </citation>
    <scope>NUCLEOTIDE SEQUENCE [LARGE SCALE GENOMIC DNA]</scope>
    <source>
        <strain evidence="2 3">GX26</strain>
    </source>
</reference>
<dbReference type="RefSeq" id="WP_336348689.1">
    <property type="nucleotide sequence ID" value="NZ_JAZAQL010000001.1"/>
</dbReference>
<evidence type="ECO:0000313" key="3">
    <source>
        <dbReference type="Proteomes" id="UP001596395"/>
    </source>
</evidence>
<keyword evidence="1" id="KW-0812">Transmembrane</keyword>
<feature type="transmembrane region" description="Helical" evidence="1">
    <location>
        <begin position="16"/>
        <end position="37"/>
    </location>
</feature>
<keyword evidence="3" id="KW-1185">Reference proteome</keyword>